<evidence type="ECO:0000256" key="2">
    <source>
        <dbReference type="ARBA" id="ARBA00022692"/>
    </source>
</evidence>
<keyword evidence="4 5" id="KW-0472">Membrane</keyword>
<comment type="subcellular location">
    <subcellularLocation>
        <location evidence="1">Membrane</location>
        <topology evidence="1">Multi-pass membrane protein</topology>
    </subcellularLocation>
</comment>
<dbReference type="RefSeq" id="WP_275089001.1">
    <property type="nucleotide sequence ID" value="NZ_CP119078.1"/>
</dbReference>
<reference evidence="7 8" key="1">
    <citation type="submission" date="2023-02" db="EMBL/GenBank/DDBJ databases">
        <title>Genome Sequence of L. cardiaca H63T.</title>
        <authorList>
            <person name="Lopez A.E."/>
            <person name="Cianciotto N.P."/>
        </authorList>
    </citation>
    <scope>NUCLEOTIDE SEQUENCE [LARGE SCALE GENOMIC DNA]</scope>
    <source>
        <strain evidence="7 8">H63</strain>
    </source>
</reference>
<accession>A0ABY8AR80</accession>
<keyword evidence="2 5" id="KW-0812">Transmembrane</keyword>
<feature type="domain" description="RDD" evidence="6">
    <location>
        <begin position="6"/>
        <end position="100"/>
    </location>
</feature>
<sequence length="124" mass="14253">MLLKYIAAQIYDGLILLALFFAFTVLCIFINHGLAIPPATRWYQIGLTLLFISYYIISIIYGGQTIGMRAWRLQLCTDKGFPNFQQATTRLFLTVPAIIYGLLCLKNPQTPLYNWTKTRLKNLQ</sequence>
<dbReference type="Proteomes" id="UP001222087">
    <property type="component" value="Chromosome"/>
</dbReference>
<evidence type="ECO:0000256" key="1">
    <source>
        <dbReference type="ARBA" id="ARBA00004141"/>
    </source>
</evidence>
<evidence type="ECO:0000259" key="6">
    <source>
        <dbReference type="Pfam" id="PF06271"/>
    </source>
</evidence>
<proteinExistence type="predicted"/>
<gene>
    <name evidence="7" type="ORF">PXX05_15040</name>
</gene>
<organism evidence="7 8">
    <name type="scientific">Legionella cardiaca</name>
    <dbReference type="NCBI Taxonomy" id="1071983"/>
    <lineage>
        <taxon>Bacteria</taxon>
        <taxon>Pseudomonadati</taxon>
        <taxon>Pseudomonadota</taxon>
        <taxon>Gammaproteobacteria</taxon>
        <taxon>Legionellales</taxon>
        <taxon>Legionellaceae</taxon>
        <taxon>Legionella</taxon>
    </lineage>
</organism>
<dbReference type="InterPro" id="IPR010432">
    <property type="entry name" value="RDD"/>
</dbReference>
<evidence type="ECO:0000256" key="5">
    <source>
        <dbReference type="SAM" id="Phobius"/>
    </source>
</evidence>
<evidence type="ECO:0000313" key="7">
    <source>
        <dbReference type="EMBL" id="WED43187.1"/>
    </source>
</evidence>
<dbReference type="EMBL" id="CP119078">
    <property type="protein sequence ID" value="WED43187.1"/>
    <property type="molecule type" value="Genomic_DNA"/>
</dbReference>
<evidence type="ECO:0000256" key="3">
    <source>
        <dbReference type="ARBA" id="ARBA00022989"/>
    </source>
</evidence>
<keyword evidence="3 5" id="KW-1133">Transmembrane helix</keyword>
<name>A0ABY8AR80_9GAMM</name>
<keyword evidence="8" id="KW-1185">Reference proteome</keyword>
<evidence type="ECO:0000313" key="8">
    <source>
        <dbReference type="Proteomes" id="UP001222087"/>
    </source>
</evidence>
<feature type="transmembrane region" description="Helical" evidence="5">
    <location>
        <begin position="42"/>
        <end position="62"/>
    </location>
</feature>
<feature type="transmembrane region" description="Helical" evidence="5">
    <location>
        <begin position="12"/>
        <end position="36"/>
    </location>
</feature>
<evidence type="ECO:0000256" key="4">
    <source>
        <dbReference type="ARBA" id="ARBA00023136"/>
    </source>
</evidence>
<dbReference type="Pfam" id="PF06271">
    <property type="entry name" value="RDD"/>
    <property type="match status" value="1"/>
</dbReference>
<protein>
    <submittedName>
        <fullName evidence="7">RDD family protein</fullName>
    </submittedName>
</protein>